<accession>A0ABW0FJ11</accession>
<feature type="transmembrane region" description="Helical" evidence="6">
    <location>
        <begin position="280"/>
        <end position="304"/>
    </location>
</feature>
<evidence type="ECO:0000256" key="4">
    <source>
        <dbReference type="ARBA" id="ARBA00022989"/>
    </source>
</evidence>
<sequence length="371" mass="37400">MIALALSAGTAALVSAEFLPAGVLPGMARDLGVTEGRAGLTLAATALAGAVTAPTIASVLPRADRRTVLLVLLLLAVISNIVVAISPSFGIVLVSRLLLGVAISGFWSFALSVGVQVTGRPALVSTTVAVGTSMATVIGVPVSSVLGDIIGWRAVFGAAAVLTLMAGAVLWRLLPPVPAQQGAGLAMMRAVLGNRRLVAGVVVIFVAAFANFVAYPYIRVAIEAIDASMVAVLLLGWGLGGLAGNLAAGYLSRWLRWAATAGPAILAIALAALAGTQGSALLAIAVVMWGFGFSMVPVTTQLWVSAIEPRRVESAVGLQVTAFQIAIMSGSVVGGVLVDQQGPPAAMLMGAVAAVLATIGFASLRIIPRVS</sequence>
<evidence type="ECO:0000256" key="2">
    <source>
        <dbReference type="ARBA" id="ARBA00022475"/>
    </source>
</evidence>
<dbReference type="PANTHER" id="PTHR43124:SF5">
    <property type="entry name" value="PURINE RIBONUCLEOSIDE EFFLUX PUMP NEPI"/>
    <property type="match status" value="1"/>
</dbReference>
<dbReference type="PANTHER" id="PTHR43124">
    <property type="entry name" value="PURINE EFFLUX PUMP PBUE"/>
    <property type="match status" value="1"/>
</dbReference>
<dbReference type="InterPro" id="IPR020846">
    <property type="entry name" value="MFS_dom"/>
</dbReference>
<feature type="transmembrane region" description="Helical" evidence="6">
    <location>
        <begin position="91"/>
        <end position="110"/>
    </location>
</feature>
<feature type="transmembrane region" description="Helical" evidence="6">
    <location>
        <begin position="254"/>
        <end position="274"/>
    </location>
</feature>
<feature type="transmembrane region" description="Helical" evidence="6">
    <location>
        <begin position="224"/>
        <end position="247"/>
    </location>
</feature>
<comment type="subcellular location">
    <subcellularLocation>
        <location evidence="1">Cell membrane</location>
        <topology evidence="1">Multi-pass membrane protein</topology>
    </subcellularLocation>
</comment>
<protein>
    <submittedName>
        <fullName evidence="8">MFS transporter</fullName>
    </submittedName>
</protein>
<organism evidence="8 9">
    <name type="scientific">Brachybacterium tyrofermentans</name>
    <dbReference type="NCBI Taxonomy" id="47848"/>
    <lineage>
        <taxon>Bacteria</taxon>
        <taxon>Bacillati</taxon>
        <taxon>Actinomycetota</taxon>
        <taxon>Actinomycetes</taxon>
        <taxon>Micrococcales</taxon>
        <taxon>Dermabacteraceae</taxon>
        <taxon>Brachybacterium</taxon>
    </lineage>
</organism>
<dbReference type="SUPFAM" id="SSF103473">
    <property type="entry name" value="MFS general substrate transporter"/>
    <property type="match status" value="1"/>
</dbReference>
<keyword evidence="9" id="KW-1185">Reference proteome</keyword>
<reference evidence="9" key="1">
    <citation type="journal article" date="2019" name="Int. J. Syst. Evol. Microbiol.">
        <title>The Global Catalogue of Microorganisms (GCM) 10K type strain sequencing project: providing services to taxonomists for standard genome sequencing and annotation.</title>
        <authorList>
            <consortium name="The Broad Institute Genomics Platform"/>
            <consortium name="The Broad Institute Genome Sequencing Center for Infectious Disease"/>
            <person name="Wu L."/>
            <person name="Ma J."/>
        </authorList>
    </citation>
    <scope>NUCLEOTIDE SEQUENCE [LARGE SCALE GENOMIC DNA]</scope>
    <source>
        <strain evidence="9">CGMCC 1.16455</strain>
    </source>
</reference>
<feature type="transmembrane region" description="Helical" evidence="6">
    <location>
        <begin position="40"/>
        <end position="60"/>
    </location>
</feature>
<comment type="caution">
    <text evidence="8">The sequence shown here is derived from an EMBL/GenBank/DDBJ whole genome shotgun (WGS) entry which is preliminary data.</text>
</comment>
<dbReference type="GeneID" id="303297756"/>
<feature type="transmembrane region" description="Helical" evidence="6">
    <location>
        <begin position="316"/>
        <end position="338"/>
    </location>
</feature>
<dbReference type="InterPro" id="IPR011701">
    <property type="entry name" value="MFS"/>
</dbReference>
<proteinExistence type="predicted"/>
<feature type="transmembrane region" description="Helical" evidence="6">
    <location>
        <begin position="67"/>
        <end position="85"/>
    </location>
</feature>
<dbReference type="InterPro" id="IPR050189">
    <property type="entry name" value="MFS_Efflux_Transporters"/>
</dbReference>
<dbReference type="RefSeq" id="WP_343924558.1">
    <property type="nucleotide sequence ID" value="NZ_BAAAIR010000042.1"/>
</dbReference>
<evidence type="ECO:0000256" key="3">
    <source>
        <dbReference type="ARBA" id="ARBA00022692"/>
    </source>
</evidence>
<evidence type="ECO:0000256" key="1">
    <source>
        <dbReference type="ARBA" id="ARBA00004651"/>
    </source>
</evidence>
<dbReference type="InterPro" id="IPR036259">
    <property type="entry name" value="MFS_trans_sf"/>
</dbReference>
<keyword evidence="3 6" id="KW-0812">Transmembrane</keyword>
<gene>
    <name evidence="8" type="ORF">ACFPK8_16880</name>
</gene>
<dbReference type="Gene3D" id="1.20.1250.20">
    <property type="entry name" value="MFS general substrate transporter like domains"/>
    <property type="match status" value="1"/>
</dbReference>
<keyword evidence="2" id="KW-1003">Cell membrane</keyword>
<feature type="transmembrane region" description="Helical" evidence="6">
    <location>
        <begin position="197"/>
        <end position="218"/>
    </location>
</feature>
<feature type="transmembrane region" description="Helical" evidence="6">
    <location>
        <begin position="344"/>
        <end position="367"/>
    </location>
</feature>
<feature type="transmembrane region" description="Helical" evidence="6">
    <location>
        <begin position="149"/>
        <end position="171"/>
    </location>
</feature>
<keyword evidence="5 6" id="KW-0472">Membrane</keyword>
<evidence type="ECO:0000256" key="5">
    <source>
        <dbReference type="ARBA" id="ARBA00023136"/>
    </source>
</evidence>
<dbReference type="EMBL" id="JBHSLN010000086">
    <property type="protein sequence ID" value="MFC5299192.1"/>
    <property type="molecule type" value="Genomic_DNA"/>
</dbReference>
<feature type="domain" description="Major facilitator superfamily (MFS) profile" evidence="7">
    <location>
        <begin position="1"/>
        <end position="369"/>
    </location>
</feature>
<keyword evidence="4 6" id="KW-1133">Transmembrane helix</keyword>
<evidence type="ECO:0000313" key="9">
    <source>
        <dbReference type="Proteomes" id="UP001595937"/>
    </source>
</evidence>
<dbReference type="Pfam" id="PF07690">
    <property type="entry name" value="MFS_1"/>
    <property type="match status" value="1"/>
</dbReference>
<name>A0ABW0FJ11_9MICO</name>
<evidence type="ECO:0000259" key="7">
    <source>
        <dbReference type="PROSITE" id="PS50850"/>
    </source>
</evidence>
<evidence type="ECO:0000313" key="8">
    <source>
        <dbReference type="EMBL" id="MFC5299192.1"/>
    </source>
</evidence>
<evidence type="ECO:0000256" key="6">
    <source>
        <dbReference type="SAM" id="Phobius"/>
    </source>
</evidence>
<feature type="transmembrane region" description="Helical" evidence="6">
    <location>
        <begin position="122"/>
        <end position="143"/>
    </location>
</feature>
<dbReference type="PROSITE" id="PS50850">
    <property type="entry name" value="MFS"/>
    <property type="match status" value="1"/>
</dbReference>
<dbReference type="Proteomes" id="UP001595937">
    <property type="component" value="Unassembled WGS sequence"/>
</dbReference>